<dbReference type="InterPro" id="IPR053342">
    <property type="entry name" value="Exosome_cofactor/PTGS_suppr"/>
</dbReference>
<dbReference type="PANTHER" id="PTHR37260:SF2">
    <property type="entry name" value="PROTEIN ECERIFERUM 16"/>
    <property type="match status" value="1"/>
</dbReference>
<dbReference type="Proteomes" id="UP000237105">
    <property type="component" value="Unassembled WGS sequence"/>
</dbReference>
<gene>
    <name evidence="2" type="ORF">PanWU01x14_266740</name>
</gene>
<dbReference type="STRING" id="3476.A0A2P5B6L8"/>
<name>A0A2P5B6L8_PARAD</name>
<dbReference type="PANTHER" id="PTHR37260">
    <property type="entry name" value="PHOSPHORELAY PROTEIN"/>
    <property type="match status" value="1"/>
</dbReference>
<protein>
    <submittedName>
        <fullName evidence="2">Phosphorelay protein</fullName>
    </submittedName>
</protein>
<proteinExistence type="predicted"/>
<dbReference type="EMBL" id="JXTB01000350">
    <property type="protein sequence ID" value="PON44439.1"/>
    <property type="molecule type" value="Genomic_DNA"/>
</dbReference>
<accession>A0A2P5B6L8</accession>
<evidence type="ECO:0000313" key="2">
    <source>
        <dbReference type="EMBL" id="PON44439.1"/>
    </source>
</evidence>
<keyword evidence="3" id="KW-1185">Reference proteome</keyword>
<organism evidence="2 3">
    <name type="scientific">Parasponia andersonii</name>
    <name type="common">Sponia andersonii</name>
    <dbReference type="NCBI Taxonomy" id="3476"/>
    <lineage>
        <taxon>Eukaryota</taxon>
        <taxon>Viridiplantae</taxon>
        <taxon>Streptophyta</taxon>
        <taxon>Embryophyta</taxon>
        <taxon>Tracheophyta</taxon>
        <taxon>Spermatophyta</taxon>
        <taxon>Magnoliopsida</taxon>
        <taxon>eudicotyledons</taxon>
        <taxon>Gunneridae</taxon>
        <taxon>Pentapetalae</taxon>
        <taxon>rosids</taxon>
        <taxon>fabids</taxon>
        <taxon>Rosales</taxon>
        <taxon>Cannabaceae</taxon>
        <taxon>Parasponia</taxon>
    </lineage>
</organism>
<feature type="compositionally biased region" description="Low complexity" evidence="1">
    <location>
        <begin position="253"/>
        <end position="267"/>
    </location>
</feature>
<comment type="caution">
    <text evidence="2">The sequence shown here is derived from an EMBL/GenBank/DDBJ whole genome shotgun (WGS) entry which is preliminary data.</text>
</comment>
<feature type="region of interest" description="Disordered" evidence="1">
    <location>
        <begin position="250"/>
        <end position="271"/>
    </location>
</feature>
<sequence length="431" mass="46398">MDAKALAKSKRAHSQQHSRRHHPNQKSKAPSGGATEPDAGGAKRPPGKQVREKSVQSRVISALPSNWDRYDDENDSGSEDPSGTSATKTPDVVLPKSKGADYRHIIAEAQSQSQSYLYQDSFPSVDDVLAGEFSQAVGSMLSVKGEGILAWSGDDNFVVEDKTTAYHEASFLSLNLHALAEQLSKIDLSQRLFIEADLIPPELCAEISGASRIRESVQIPPTNDRAVVKELSEELIDSLMNVEVVDPTAKVASSTSPGSGHPGTSLSIGESSSTNQVYVDVKRVAKSDDQSKVPEFTVQGTVNSFADSNKKLAKFEAAAVEAELDMLLNSFTEVKILNSASLSSADTRSGQGASAPEFQLPRKNPVLSVSTTANLDDDLDDLLNQTSSLMNQNNPFEAQGERGDLFVQSSLPQSGIKSKPFDDFDSWLETI</sequence>
<feature type="compositionally biased region" description="Basic residues" evidence="1">
    <location>
        <begin position="7"/>
        <end position="25"/>
    </location>
</feature>
<feature type="compositionally biased region" description="Polar residues" evidence="1">
    <location>
        <begin position="342"/>
        <end position="352"/>
    </location>
</feature>
<feature type="compositionally biased region" description="Polar residues" evidence="1">
    <location>
        <begin position="79"/>
        <end position="88"/>
    </location>
</feature>
<evidence type="ECO:0000313" key="3">
    <source>
        <dbReference type="Proteomes" id="UP000237105"/>
    </source>
</evidence>
<evidence type="ECO:0000256" key="1">
    <source>
        <dbReference type="SAM" id="MobiDB-lite"/>
    </source>
</evidence>
<dbReference type="AlphaFoldDB" id="A0A2P5B6L8"/>
<feature type="region of interest" description="Disordered" evidence="1">
    <location>
        <begin position="1"/>
        <end position="95"/>
    </location>
</feature>
<dbReference type="OrthoDB" id="685075at2759"/>
<feature type="region of interest" description="Disordered" evidence="1">
    <location>
        <begin position="342"/>
        <end position="363"/>
    </location>
</feature>
<reference evidence="3" key="1">
    <citation type="submission" date="2016-06" db="EMBL/GenBank/DDBJ databases">
        <title>Parallel loss of symbiosis genes in relatives of nitrogen-fixing non-legume Parasponia.</title>
        <authorList>
            <person name="Van Velzen R."/>
            <person name="Holmer R."/>
            <person name="Bu F."/>
            <person name="Rutten L."/>
            <person name="Van Zeijl A."/>
            <person name="Liu W."/>
            <person name="Santuari L."/>
            <person name="Cao Q."/>
            <person name="Sharma T."/>
            <person name="Shen D."/>
            <person name="Roswanjaya Y."/>
            <person name="Wardhani T."/>
            <person name="Kalhor M.S."/>
            <person name="Jansen J."/>
            <person name="Van den Hoogen J."/>
            <person name="Gungor B."/>
            <person name="Hartog M."/>
            <person name="Hontelez J."/>
            <person name="Verver J."/>
            <person name="Yang W.-C."/>
            <person name="Schijlen E."/>
            <person name="Repin R."/>
            <person name="Schilthuizen M."/>
            <person name="Schranz E."/>
            <person name="Heidstra R."/>
            <person name="Miyata K."/>
            <person name="Fedorova E."/>
            <person name="Kohlen W."/>
            <person name="Bisseling T."/>
            <person name="Smit S."/>
            <person name="Geurts R."/>
        </authorList>
    </citation>
    <scope>NUCLEOTIDE SEQUENCE [LARGE SCALE GENOMIC DNA]</scope>
    <source>
        <strain evidence="3">cv. WU1-14</strain>
    </source>
</reference>